<proteinExistence type="predicted"/>
<evidence type="ECO:0000313" key="2">
    <source>
        <dbReference type="Proteomes" id="UP000027222"/>
    </source>
</evidence>
<organism evidence="1 2">
    <name type="scientific">Galerina marginata (strain CBS 339.88)</name>
    <dbReference type="NCBI Taxonomy" id="685588"/>
    <lineage>
        <taxon>Eukaryota</taxon>
        <taxon>Fungi</taxon>
        <taxon>Dikarya</taxon>
        <taxon>Basidiomycota</taxon>
        <taxon>Agaricomycotina</taxon>
        <taxon>Agaricomycetes</taxon>
        <taxon>Agaricomycetidae</taxon>
        <taxon>Agaricales</taxon>
        <taxon>Agaricineae</taxon>
        <taxon>Strophariaceae</taxon>
        <taxon>Galerina</taxon>
    </lineage>
</organism>
<reference evidence="2" key="1">
    <citation type="journal article" date="2014" name="Proc. Natl. Acad. Sci. U.S.A.">
        <title>Extensive sampling of basidiomycete genomes demonstrates inadequacy of the white-rot/brown-rot paradigm for wood decay fungi.</title>
        <authorList>
            <person name="Riley R."/>
            <person name="Salamov A.A."/>
            <person name="Brown D.W."/>
            <person name="Nagy L.G."/>
            <person name="Floudas D."/>
            <person name="Held B.W."/>
            <person name="Levasseur A."/>
            <person name="Lombard V."/>
            <person name="Morin E."/>
            <person name="Otillar R."/>
            <person name="Lindquist E.A."/>
            <person name="Sun H."/>
            <person name="LaButti K.M."/>
            <person name="Schmutz J."/>
            <person name="Jabbour D."/>
            <person name="Luo H."/>
            <person name="Baker S.E."/>
            <person name="Pisabarro A.G."/>
            <person name="Walton J.D."/>
            <person name="Blanchette R.A."/>
            <person name="Henrissat B."/>
            <person name="Martin F."/>
            <person name="Cullen D."/>
            <person name="Hibbett D.S."/>
            <person name="Grigoriev I.V."/>
        </authorList>
    </citation>
    <scope>NUCLEOTIDE SEQUENCE [LARGE SCALE GENOMIC DNA]</scope>
    <source>
        <strain evidence="2">CBS 339.88</strain>
    </source>
</reference>
<evidence type="ECO:0008006" key="3">
    <source>
        <dbReference type="Google" id="ProtNLM"/>
    </source>
</evidence>
<sequence>MLSTSLAVWSAVAAALLTVQAVLLALAPRLLLFLASSPANALSPLELFLAQHLAIFL</sequence>
<dbReference type="AlphaFoldDB" id="A0A067TP13"/>
<name>A0A067TP13_GALM3</name>
<gene>
    <name evidence="1" type="ORF">GALMADRAFT_239774</name>
</gene>
<accession>A0A067TP13</accession>
<dbReference type="EMBL" id="KL142370">
    <property type="protein sequence ID" value="KDR81664.1"/>
    <property type="molecule type" value="Genomic_DNA"/>
</dbReference>
<protein>
    <recommendedName>
        <fullName evidence="3">CSC1/OSCA1-like 7TM region domain-containing protein</fullName>
    </recommendedName>
</protein>
<keyword evidence="2" id="KW-1185">Reference proteome</keyword>
<feature type="non-terminal residue" evidence="1">
    <location>
        <position position="57"/>
    </location>
</feature>
<dbReference type="Proteomes" id="UP000027222">
    <property type="component" value="Unassembled WGS sequence"/>
</dbReference>
<dbReference type="HOGENOM" id="CLU_3001982_0_0_1"/>
<evidence type="ECO:0000313" key="1">
    <source>
        <dbReference type="EMBL" id="KDR81664.1"/>
    </source>
</evidence>